<dbReference type="EC" id="4.1.1.97" evidence="3"/>
<evidence type="ECO:0000256" key="4">
    <source>
        <dbReference type="ARBA" id="ARBA00022631"/>
    </source>
</evidence>
<keyword evidence="10" id="KW-1185">Reference proteome</keyword>
<dbReference type="Pfam" id="PF09349">
    <property type="entry name" value="OHCU_decarbox"/>
    <property type="match status" value="1"/>
</dbReference>
<evidence type="ECO:0000313" key="8">
    <source>
        <dbReference type="EMBL" id="MBB3173477.1"/>
    </source>
</evidence>
<gene>
    <name evidence="9" type="primary">uraD</name>
    <name evidence="8" type="ORF">FHR90_001300</name>
    <name evidence="9" type="ORF">HUK83_10400</name>
</gene>
<reference evidence="8 10" key="2">
    <citation type="submission" date="2020-08" db="EMBL/GenBank/DDBJ databases">
        <title>Genomic Encyclopedia of Type Strains, Phase III (KMG-III): the genomes of soil and plant-associated and newly described type strains.</title>
        <authorList>
            <person name="Whitman W."/>
        </authorList>
    </citation>
    <scope>NUCLEOTIDE SEQUENCE [LARGE SCALE GENOMIC DNA]</scope>
    <source>
        <strain evidence="8 10">CECT 8088</strain>
    </source>
</reference>
<dbReference type="Gene3D" id="1.10.3330.10">
    <property type="entry name" value="Oxo-4-hydroxy-4-carboxy-5-ureidoimidazoline decarboxylase"/>
    <property type="match status" value="1"/>
</dbReference>
<comment type="caution">
    <text evidence="8">The sequence shown here is derived from an EMBL/GenBank/DDBJ whole genome shotgun (WGS) entry which is preliminary data.</text>
</comment>
<dbReference type="SUPFAM" id="SSF158694">
    <property type="entry name" value="UraD-Like"/>
    <property type="match status" value="1"/>
</dbReference>
<dbReference type="GO" id="GO:0051997">
    <property type="term" value="F:2-oxo-4-hydroxy-4-carboxy-5-ureidoimidazoline decarboxylase activity"/>
    <property type="evidence" value="ECO:0007669"/>
    <property type="project" value="UniProtKB-EC"/>
</dbReference>
<dbReference type="EMBL" id="JACHXV010000004">
    <property type="protein sequence ID" value="MBB3173477.1"/>
    <property type="molecule type" value="Genomic_DNA"/>
</dbReference>
<dbReference type="PANTHER" id="PTHR43466">
    <property type="entry name" value="2-OXO-4-HYDROXY-4-CARBOXY-5-UREIDOIMIDAZOLINE DECARBOXYLASE-RELATED"/>
    <property type="match status" value="1"/>
</dbReference>
<comment type="catalytic activity">
    <reaction evidence="1">
        <text>5-hydroxy-2-oxo-4-ureido-2,5-dihydro-1H-imidazole-5-carboxylate + H(+) = (S)-allantoin + CO2</text>
        <dbReference type="Rhea" id="RHEA:26301"/>
        <dbReference type="ChEBI" id="CHEBI:15378"/>
        <dbReference type="ChEBI" id="CHEBI:15678"/>
        <dbReference type="ChEBI" id="CHEBI:16526"/>
        <dbReference type="ChEBI" id="CHEBI:58639"/>
        <dbReference type="EC" id="4.1.1.97"/>
    </reaction>
</comment>
<name>A0A839UUK9_9PROT</name>
<dbReference type="Proteomes" id="UP000565205">
    <property type="component" value="Unassembled WGS sequence"/>
</dbReference>
<dbReference type="RefSeq" id="WP_176624519.1">
    <property type="nucleotide sequence ID" value="NZ_JABXXQ010000209.1"/>
</dbReference>
<accession>A0A839UUK9</accession>
<evidence type="ECO:0000259" key="7">
    <source>
        <dbReference type="Pfam" id="PF09349"/>
    </source>
</evidence>
<dbReference type="GO" id="GO:0006144">
    <property type="term" value="P:purine nucleobase metabolic process"/>
    <property type="evidence" value="ECO:0007669"/>
    <property type="project" value="UniProtKB-KW"/>
</dbReference>
<evidence type="ECO:0000256" key="1">
    <source>
        <dbReference type="ARBA" id="ARBA00001163"/>
    </source>
</evidence>
<dbReference type="PANTHER" id="PTHR43466:SF1">
    <property type="entry name" value="2-OXO-4-HYDROXY-4-CARBOXY-5-UREIDOIMIDAZOLINE DECARBOXYLASE-RELATED"/>
    <property type="match status" value="1"/>
</dbReference>
<dbReference type="UniPathway" id="UPA00394">
    <property type="reaction ID" value="UER00652"/>
</dbReference>
<dbReference type="InterPro" id="IPR017580">
    <property type="entry name" value="OHCU_decarboxylase-1"/>
</dbReference>
<evidence type="ECO:0000313" key="10">
    <source>
        <dbReference type="Proteomes" id="UP000557688"/>
    </source>
</evidence>
<keyword evidence="4" id="KW-0659">Purine metabolism</keyword>
<dbReference type="InterPro" id="IPR036778">
    <property type="entry name" value="OHCU_decarboxylase_sf"/>
</dbReference>
<dbReference type="EMBL" id="JABXXQ010000209">
    <property type="protein sequence ID" value="NVN30739.1"/>
    <property type="molecule type" value="Genomic_DNA"/>
</dbReference>
<dbReference type="NCBIfam" id="TIGR03164">
    <property type="entry name" value="UHCUDC"/>
    <property type="match status" value="1"/>
</dbReference>
<feature type="domain" description="Oxo-4-hydroxy-4-carboxy-5-ureidoimidazoline decarboxylase" evidence="7">
    <location>
        <begin position="11"/>
        <end position="166"/>
    </location>
</feature>
<evidence type="ECO:0000313" key="9">
    <source>
        <dbReference type="EMBL" id="NVN30739.1"/>
    </source>
</evidence>
<proteinExistence type="predicted"/>
<dbReference type="AlphaFoldDB" id="A0A839UUK9"/>
<dbReference type="InterPro" id="IPR018020">
    <property type="entry name" value="OHCU_decarboxylase"/>
</dbReference>
<protein>
    <recommendedName>
        <fullName evidence="3">2-oxo-4-hydroxy-4-carboxy-5-ureidoimidazoline decarboxylase</fullName>
        <ecNumber evidence="3">4.1.1.97</ecNumber>
    </recommendedName>
</protein>
<keyword evidence="5" id="KW-0210">Decarboxylase</keyword>
<evidence type="ECO:0000256" key="6">
    <source>
        <dbReference type="ARBA" id="ARBA00023239"/>
    </source>
</evidence>
<evidence type="ECO:0000256" key="2">
    <source>
        <dbReference type="ARBA" id="ARBA00004754"/>
    </source>
</evidence>
<keyword evidence="6 8" id="KW-0456">Lyase</keyword>
<evidence type="ECO:0000256" key="5">
    <source>
        <dbReference type="ARBA" id="ARBA00022793"/>
    </source>
</evidence>
<evidence type="ECO:0000313" key="11">
    <source>
        <dbReference type="Proteomes" id="UP000565205"/>
    </source>
</evidence>
<sequence>MSDPVIDALNSGTEAEFVARLGAVYEHSPWIAEAAWAKRPFRDRDDLARRMQDVLMQAPRAQQDQVIRAHPDLGGRLARAGVLTPHSRDEQASLGLDHLASEDYDRLDQFNRDYAQKFGFPFIAALRDHSLGSLIDSMSRRVSNTPDEEHAAALFQIGRIAWYRINDLR</sequence>
<evidence type="ECO:0000256" key="3">
    <source>
        <dbReference type="ARBA" id="ARBA00012257"/>
    </source>
</evidence>
<comment type="pathway">
    <text evidence="2">Purine metabolism; urate degradation; (S)-allantoin from urate: step 3/3.</text>
</comment>
<reference evidence="9 11" key="1">
    <citation type="submission" date="2020-06" db="EMBL/GenBank/DDBJ databases">
        <title>Description of novel acetic acid bacteria.</title>
        <authorList>
            <person name="Sombolestani A."/>
        </authorList>
    </citation>
    <scope>NUCLEOTIDE SEQUENCE [LARGE SCALE GENOMIC DNA]</scope>
    <source>
        <strain evidence="9 11">LMG 26838</strain>
    </source>
</reference>
<dbReference type="GO" id="GO:0000255">
    <property type="term" value="P:allantoin metabolic process"/>
    <property type="evidence" value="ECO:0007669"/>
    <property type="project" value="InterPro"/>
</dbReference>
<dbReference type="Proteomes" id="UP000557688">
    <property type="component" value="Unassembled WGS sequence"/>
</dbReference>
<dbReference type="GO" id="GO:0019628">
    <property type="term" value="P:urate catabolic process"/>
    <property type="evidence" value="ECO:0007669"/>
    <property type="project" value="UniProtKB-UniPathway"/>
</dbReference>
<organism evidence="8 10">
    <name type="scientific">Endobacter medicaginis</name>
    <dbReference type="NCBI Taxonomy" id="1181271"/>
    <lineage>
        <taxon>Bacteria</taxon>
        <taxon>Pseudomonadati</taxon>
        <taxon>Pseudomonadota</taxon>
        <taxon>Alphaproteobacteria</taxon>
        <taxon>Acetobacterales</taxon>
        <taxon>Acetobacteraceae</taxon>
        <taxon>Endobacter</taxon>
    </lineage>
</organism>